<reference evidence="1" key="1">
    <citation type="submission" date="2022-11" db="EMBL/GenBank/DDBJ databases">
        <title>Genome Sequence of Cubamyces cubensis.</title>
        <authorList>
            <person name="Buettner E."/>
        </authorList>
    </citation>
    <scope>NUCLEOTIDE SEQUENCE</scope>
    <source>
        <strain evidence="1">MPL-01</strain>
    </source>
</reference>
<dbReference type="AlphaFoldDB" id="A0AAD7U0P1"/>
<evidence type="ECO:0000313" key="2">
    <source>
        <dbReference type="Proteomes" id="UP001215151"/>
    </source>
</evidence>
<evidence type="ECO:0000313" key="1">
    <source>
        <dbReference type="EMBL" id="KAJ8495167.1"/>
    </source>
</evidence>
<accession>A0AAD7U0P1</accession>
<gene>
    <name evidence="1" type="ORF">ONZ51_g1846</name>
</gene>
<dbReference type="Proteomes" id="UP001215151">
    <property type="component" value="Unassembled WGS sequence"/>
</dbReference>
<protein>
    <submittedName>
        <fullName evidence="1">Uncharacterized protein</fullName>
    </submittedName>
</protein>
<name>A0AAD7U0P1_9APHY</name>
<sequence>MEHILGECEAAGRAHLWSLAENFLRQRDVDIPNEPTATLQLGAPLCEAKDEEGDARIGETRLLRIVMSETTYLVWKVRCERVVEWEAEPEREHSKPELTERWYAAINARLELDMKKSDKRLAGKRATPTQRVLATWTGSLQNESDLPDDWTGVMGVLVGRPAVRPNG</sequence>
<dbReference type="EMBL" id="JAPEVG010000027">
    <property type="protein sequence ID" value="KAJ8495167.1"/>
    <property type="molecule type" value="Genomic_DNA"/>
</dbReference>
<proteinExistence type="predicted"/>
<comment type="caution">
    <text evidence="1">The sequence shown here is derived from an EMBL/GenBank/DDBJ whole genome shotgun (WGS) entry which is preliminary data.</text>
</comment>
<keyword evidence="2" id="KW-1185">Reference proteome</keyword>
<organism evidence="1 2">
    <name type="scientific">Trametes cubensis</name>
    <dbReference type="NCBI Taxonomy" id="1111947"/>
    <lineage>
        <taxon>Eukaryota</taxon>
        <taxon>Fungi</taxon>
        <taxon>Dikarya</taxon>
        <taxon>Basidiomycota</taxon>
        <taxon>Agaricomycotina</taxon>
        <taxon>Agaricomycetes</taxon>
        <taxon>Polyporales</taxon>
        <taxon>Polyporaceae</taxon>
        <taxon>Trametes</taxon>
    </lineage>
</organism>